<gene>
    <name evidence="3" type="ORF">CKO45_25770</name>
</gene>
<dbReference type="CDD" id="cd01949">
    <property type="entry name" value="GGDEF"/>
    <property type="match status" value="1"/>
</dbReference>
<dbReference type="Gene3D" id="3.30.70.270">
    <property type="match status" value="1"/>
</dbReference>
<feature type="domain" description="GGDEF" evidence="2">
    <location>
        <begin position="32"/>
        <end position="165"/>
    </location>
</feature>
<feature type="domain" description="EAL" evidence="1">
    <location>
        <begin position="174"/>
        <end position="434"/>
    </location>
</feature>
<name>A0ABS1D4C6_9PROT</name>
<dbReference type="NCBIfam" id="TIGR00254">
    <property type="entry name" value="GGDEF"/>
    <property type="match status" value="1"/>
</dbReference>
<dbReference type="Pfam" id="PF00563">
    <property type="entry name" value="EAL"/>
    <property type="match status" value="1"/>
</dbReference>
<evidence type="ECO:0000259" key="2">
    <source>
        <dbReference type="PROSITE" id="PS50887"/>
    </source>
</evidence>
<dbReference type="Gene3D" id="3.20.20.450">
    <property type="entry name" value="EAL domain"/>
    <property type="match status" value="1"/>
</dbReference>
<dbReference type="PANTHER" id="PTHR44757">
    <property type="entry name" value="DIGUANYLATE CYCLASE DGCP"/>
    <property type="match status" value="1"/>
</dbReference>
<dbReference type="InterPro" id="IPR052155">
    <property type="entry name" value="Biofilm_reg_signaling"/>
</dbReference>
<accession>A0ABS1D4C6</accession>
<dbReference type="SUPFAM" id="SSF55073">
    <property type="entry name" value="Nucleotide cyclase"/>
    <property type="match status" value="1"/>
</dbReference>
<dbReference type="SMART" id="SM00267">
    <property type="entry name" value="GGDEF"/>
    <property type="match status" value="1"/>
</dbReference>
<dbReference type="SMART" id="SM00052">
    <property type="entry name" value="EAL"/>
    <property type="match status" value="1"/>
</dbReference>
<dbReference type="Proteomes" id="UP000697995">
    <property type="component" value="Unassembled WGS sequence"/>
</dbReference>
<organism evidence="3 4">
    <name type="scientific">Paracraurococcus ruber</name>
    <dbReference type="NCBI Taxonomy" id="77675"/>
    <lineage>
        <taxon>Bacteria</taxon>
        <taxon>Pseudomonadati</taxon>
        <taxon>Pseudomonadota</taxon>
        <taxon>Alphaproteobacteria</taxon>
        <taxon>Acetobacterales</taxon>
        <taxon>Roseomonadaceae</taxon>
        <taxon>Paracraurococcus</taxon>
    </lineage>
</organism>
<comment type="caution">
    <text evidence="3">The sequence shown here is derived from an EMBL/GenBank/DDBJ whole genome shotgun (WGS) entry which is preliminary data.</text>
</comment>
<dbReference type="Pfam" id="PF00990">
    <property type="entry name" value="GGDEF"/>
    <property type="match status" value="1"/>
</dbReference>
<protein>
    <submittedName>
        <fullName evidence="3">Uncharacterized protein</fullName>
    </submittedName>
</protein>
<dbReference type="RefSeq" id="WP_133222942.1">
    <property type="nucleotide sequence ID" value="NZ_NRSG01000336.1"/>
</dbReference>
<dbReference type="InterPro" id="IPR043128">
    <property type="entry name" value="Rev_trsase/Diguanyl_cyclase"/>
</dbReference>
<evidence type="ECO:0000313" key="3">
    <source>
        <dbReference type="EMBL" id="MBK1661619.1"/>
    </source>
</evidence>
<dbReference type="InterPro" id="IPR000160">
    <property type="entry name" value="GGDEF_dom"/>
</dbReference>
<proteinExistence type="predicted"/>
<dbReference type="SUPFAM" id="SSF141868">
    <property type="entry name" value="EAL domain-like"/>
    <property type="match status" value="1"/>
</dbReference>
<keyword evidence="4" id="KW-1185">Reference proteome</keyword>
<dbReference type="InterPro" id="IPR035919">
    <property type="entry name" value="EAL_sf"/>
</dbReference>
<dbReference type="InterPro" id="IPR001633">
    <property type="entry name" value="EAL_dom"/>
</dbReference>
<reference evidence="3 4" key="1">
    <citation type="journal article" date="2020" name="Microorganisms">
        <title>Osmotic Adaptation and Compatible Solute Biosynthesis of Phototrophic Bacteria as Revealed from Genome Analyses.</title>
        <authorList>
            <person name="Imhoff J.F."/>
            <person name="Rahn T."/>
            <person name="Kunzel S."/>
            <person name="Keller A."/>
            <person name="Neulinger S.C."/>
        </authorList>
    </citation>
    <scope>NUCLEOTIDE SEQUENCE [LARGE SCALE GENOMIC DNA]</scope>
    <source>
        <strain evidence="3 4">DSM 15382</strain>
    </source>
</reference>
<dbReference type="EMBL" id="NRSG01000336">
    <property type="protein sequence ID" value="MBK1661619.1"/>
    <property type="molecule type" value="Genomic_DNA"/>
</dbReference>
<dbReference type="PROSITE" id="PS50887">
    <property type="entry name" value="GGDEF"/>
    <property type="match status" value="1"/>
</dbReference>
<dbReference type="PROSITE" id="PS50883">
    <property type="entry name" value="EAL"/>
    <property type="match status" value="1"/>
</dbReference>
<dbReference type="InterPro" id="IPR029787">
    <property type="entry name" value="Nucleotide_cyclase"/>
</dbReference>
<dbReference type="CDD" id="cd01948">
    <property type="entry name" value="EAL"/>
    <property type="match status" value="1"/>
</dbReference>
<dbReference type="PANTHER" id="PTHR44757:SF2">
    <property type="entry name" value="BIOFILM ARCHITECTURE MAINTENANCE PROTEIN MBAA"/>
    <property type="match status" value="1"/>
</dbReference>
<evidence type="ECO:0000313" key="4">
    <source>
        <dbReference type="Proteomes" id="UP000697995"/>
    </source>
</evidence>
<evidence type="ECO:0000259" key="1">
    <source>
        <dbReference type="PROSITE" id="PS50883"/>
    </source>
</evidence>
<sequence length="447" mass="47530">MALTDPLTGLANRLGFAQRAEAMLAGLARADRGGLLLSLDFDRFKWVNDTHGHAMGDRLLVAVADRLRRAAGDAALVARLGGDEFAVLVPADPAEETGRPLADRLLAALRAPLRLPDLTLETLASIGVARFPDDGSTLDGLLTAADAAMYEAKRAGRNRSIPFGPAIAQEIGQRRVLEAVVRQAIETDGLEMHFQPVLALASRRVSGAEALVRFRHPDLGPVPPDAVIRAAEQSGQIAVLGRMILGRVVAAAGRLAAAAGDPEFYVTANLSAGQVTDDLASQIQALLARHAVPPRRIVLEITETALFGDERRAAQVLADLSGLGLRLALDDFGSGYSSLNYVTRFPVDIIKVDRSFTIAMALPARDAATQARQAVVRSIVALAEALGKPLVAEGIETPEELAAAERLRFTHGQGFHFARPMPCDDLCAWLAARRPRPAAGHLRLVGG</sequence>